<evidence type="ECO:0000256" key="5">
    <source>
        <dbReference type="ARBA" id="ARBA00022660"/>
    </source>
</evidence>
<evidence type="ECO:0000256" key="10">
    <source>
        <dbReference type="ARBA" id="ARBA00023002"/>
    </source>
</evidence>
<protein>
    <recommendedName>
        <fullName evidence="14">Ubiquinol oxidase polypeptide II</fullName>
    </recommendedName>
</protein>
<keyword evidence="11 15" id="KW-0472">Membrane</keyword>
<dbReference type="InterPro" id="IPR034227">
    <property type="entry name" value="CuRO_UO_II"/>
</dbReference>
<keyword evidence="10" id="KW-0560">Oxidoreductase</keyword>
<evidence type="ECO:0000256" key="11">
    <source>
        <dbReference type="ARBA" id="ARBA00023136"/>
    </source>
</evidence>
<dbReference type="InterPro" id="IPR010514">
    <property type="entry name" value="COX_ARM"/>
</dbReference>
<dbReference type="PANTHER" id="PTHR22888">
    <property type="entry name" value="CYTOCHROME C OXIDASE, SUBUNIT II"/>
    <property type="match status" value="1"/>
</dbReference>
<feature type="transmembrane region" description="Helical" evidence="15">
    <location>
        <begin position="85"/>
        <end position="104"/>
    </location>
</feature>
<dbReference type="InterPro" id="IPR008972">
    <property type="entry name" value="Cupredoxin"/>
</dbReference>
<gene>
    <name evidence="18" type="primary">cyoA</name>
    <name evidence="18" type="ORF">KBTEX_00178</name>
</gene>
<evidence type="ECO:0000256" key="9">
    <source>
        <dbReference type="ARBA" id="ARBA00022989"/>
    </source>
</evidence>
<evidence type="ECO:0000259" key="17">
    <source>
        <dbReference type="PROSITE" id="PS50999"/>
    </source>
</evidence>
<dbReference type="GO" id="GO:0042773">
    <property type="term" value="P:ATP synthesis coupled electron transport"/>
    <property type="evidence" value="ECO:0007669"/>
    <property type="project" value="TreeGrafter"/>
</dbReference>
<comment type="similarity">
    <text evidence="2">Belongs to the cytochrome c oxidase subunit 2 family.</text>
</comment>
<evidence type="ECO:0000256" key="6">
    <source>
        <dbReference type="ARBA" id="ARBA00022692"/>
    </source>
</evidence>
<dbReference type="InterPro" id="IPR002429">
    <property type="entry name" value="CcO_II-like_C"/>
</dbReference>
<dbReference type="GO" id="GO:0016682">
    <property type="term" value="F:oxidoreductase activity, acting on diphenols and related substances as donors, oxygen as acceptor"/>
    <property type="evidence" value="ECO:0007669"/>
    <property type="project" value="InterPro"/>
</dbReference>
<dbReference type="GO" id="GO:0005886">
    <property type="term" value="C:plasma membrane"/>
    <property type="evidence" value="ECO:0007669"/>
    <property type="project" value="UniProtKB-SubCell"/>
</dbReference>
<dbReference type="Pfam" id="PF06481">
    <property type="entry name" value="COX_ARM"/>
    <property type="match status" value="1"/>
</dbReference>
<dbReference type="PIRSF" id="PIRSF000292">
    <property type="entry name" value="Ubi_od_II"/>
    <property type="match status" value="1"/>
</dbReference>
<keyword evidence="9 15" id="KW-1133">Transmembrane helix</keyword>
<dbReference type="AlphaFoldDB" id="A0A5B8R7B9"/>
<evidence type="ECO:0000259" key="16">
    <source>
        <dbReference type="PROSITE" id="PS50857"/>
    </source>
</evidence>
<dbReference type="CDD" id="cd04212">
    <property type="entry name" value="CuRO_UO_II"/>
    <property type="match status" value="1"/>
</dbReference>
<dbReference type="Gene3D" id="1.10.287.90">
    <property type="match status" value="1"/>
</dbReference>
<evidence type="ECO:0000256" key="8">
    <source>
        <dbReference type="ARBA" id="ARBA00022982"/>
    </source>
</evidence>
<organism evidence="18">
    <name type="scientific">uncultured organism</name>
    <dbReference type="NCBI Taxonomy" id="155900"/>
    <lineage>
        <taxon>unclassified sequences</taxon>
        <taxon>environmental samples</taxon>
    </lineage>
</organism>
<keyword evidence="13" id="KW-0449">Lipoprotein</keyword>
<dbReference type="PANTHER" id="PTHR22888:SF18">
    <property type="entry name" value="CYTOCHROME BO(3) UBIQUINOL OXIDASE SUBUNIT 2"/>
    <property type="match status" value="1"/>
</dbReference>
<keyword evidence="3" id="KW-0813">Transport</keyword>
<dbReference type="InterPro" id="IPR006333">
    <property type="entry name" value="Cyt_o_ubiquinol_oxidase_su2"/>
</dbReference>
<dbReference type="InterPro" id="IPR011759">
    <property type="entry name" value="Cyt_c_oxidase_su2_TM_dom"/>
</dbReference>
<feature type="domain" description="Cytochrome oxidase subunit II copper A binding" evidence="16">
    <location>
        <begin position="124"/>
        <end position="236"/>
    </location>
</feature>
<evidence type="ECO:0000256" key="3">
    <source>
        <dbReference type="ARBA" id="ARBA00022448"/>
    </source>
</evidence>
<feature type="transmembrane region" description="Helical" evidence="15">
    <location>
        <begin position="38"/>
        <end position="64"/>
    </location>
</feature>
<evidence type="ECO:0000256" key="15">
    <source>
        <dbReference type="SAM" id="Phobius"/>
    </source>
</evidence>
<dbReference type="PROSITE" id="PS51257">
    <property type="entry name" value="PROKAR_LIPOPROTEIN"/>
    <property type="match status" value="1"/>
</dbReference>
<evidence type="ECO:0000256" key="4">
    <source>
        <dbReference type="ARBA" id="ARBA00022475"/>
    </source>
</evidence>
<feature type="domain" description="Cytochrome oxidase subunit II transmembrane region profile" evidence="17">
    <location>
        <begin position="16"/>
        <end position="113"/>
    </location>
</feature>
<dbReference type="InterPro" id="IPR036257">
    <property type="entry name" value="Cyt_c_oxidase_su2_TM_sf"/>
</dbReference>
<dbReference type="SUPFAM" id="SSF49503">
    <property type="entry name" value="Cupredoxins"/>
    <property type="match status" value="1"/>
</dbReference>
<dbReference type="GO" id="GO:0004129">
    <property type="term" value="F:cytochrome-c oxidase activity"/>
    <property type="evidence" value="ECO:0007669"/>
    <property type="project" value="InterPro"/>
</dbReference>
<dbReference type="SUPFAM" id="SSF81464">
    <property type="entry name" value="Cytochrome c oxidase subunit II-like, transmembrane region"/>
    <property type="match status" value="1"/>
</dbReference>
<keyword evidence="5" id="KW-0679">Respiratory chain</keyword>
<keyword evidence="4" id="KW-1003">Cell membrane</keyword>
<evidence type="ECO:0000313" key="18">
    <source>
        <dbReference type="EMBL" id="QEA03878.1"/>
    </source>
</evidence>
<comment type="subcellular location">
    <subcellularLocation>
        <location evidence="1">Cell membrane</location>
        <topology evidence="1">Multi-pass membrane protein</topology>
    </subcellularLocation>
</comment>
<dbReference type="Gene3D" id="2.60.40.420">
    <property type="entry name" value="Cupredoxins - blue copper proteins"/>
    <property type="match status" value="1"/>
</dbReference>
<dbReference type="PROSITE" id="PS50999">
    <property type="entry name" value="COX2_TM"/>
    <property type="match status" value="1"/>
</dbReference>
<dbReference type="EMBL" id="MN079077">
    <property type="protein sequence ID" value="QEA03878.1"/>
    <property type="molecule type" value="Genomic_DNA"/>
</dbReference>
<proteinExistence type="inferred from homology"/>
<evidence type="ECO:0000256" key="7">
    <source>
        <dbReference type="ARBA" id="ARBA00022729"/>
    </source>
</evidence>
<keyword evidence="6 15" id="KW-0812">Transmembrane</keyword>
<evidence type="ECO:0000256" key="13">
    <source>
        <dbReference type="ARBA" id="ARBA00023288"/>
    </source>
</evidence>
<keyword evidence="7" id="KW-0732">Signal</keyword>
<dbReference type="InterPro" id="IPR045187">
    <property type="entry name" value="CcO_II"/>
</dbReference>
<reference evidence="18" key="1">
    <citation type="submission" date="2019-06" db="EMBL/GenBank/DDBJ databases">
        <authorList>
            <person name="Murdoch R.W."/>
            <person name="Fathepure B."/>
        </authorList>
    </citation>
    <scope>NUCLEOTIDE SEQUENCE</scope>
</reference>
<dbReference type="NCBIfam" id="TIGR01433">
    <property type="entry name" value="CyoA"/>
    <property type="match status" value="1"/>
</dbReference>
<name>A0A5B8R7B9_9ZZZZ</name>
<keyword evidence="8" id="KW-0249">Electron transport</keyword>
<dbReference type="PROSITE" id="PS50857">
    <property type="entry name" value="COX2_CUA"/>
    <property type="match status" value="1"/>
</dbReference>
<evidence type="ECO:0000256" key="2">
    <source>
        <dbReference type="ARBA" id="ARBA00007866"/>
    </source>
</evidence>
<accession>A0A5B8R7B9</accession>
<keyword evidence="12" id="KW-0564">Palmitate</keyword>
<dbReference type="GO" id="GO:0005507">
    <property type="term" value="F:copper ion binding"/>
    <property type="evidence" value="ECO:0007669"/>
    <property type="project" value="InterPro"/>
</dbReference>
<evidence type="ECO:0000256" key="1">
    <source>
        <dbReference type="ARBA" id="ARBA00004651"/>
    </source>
</evidence>
<evidence type="ECO:0000256" key="14">
    <source>
        <dbReference type="ARBA" id="ARBA00030198"/>
    </source>
</evidence>
<sequence>MLKPLRIPLLALLLVSLGGCQMVVLDPAGQVAMGERNLLIASTVLMLLIIVPVMVLTAVIAYRYRHSNREADYQPDWEHSITLELVIWSAPLLIIIALGALTWIGTHKLDPYRPVEQTAAAGETEPLHVQVVSMDWKWLFFYPDYGIATVNQLAAPVDRPIEFRLTSDTVMNSFYIPALAGQIYTMAGMQTELNAVINEVGDYKGFSANISGEGFTDMRFRFKGMTDKGFRQWIERVRSQGDELDRTGYMALQEPTRDEPVHYYSDYADHLYRDIVHRCVDPDTPCTRATGPDDEPAGAQEAATAVSVEALARADAK</sequence>
<evidence type="ECO:0000256" key="12">
    <source>
        <dbReference type="ARBA" id="ARBA00023139"/>
    </source>
</evidence>